<dbReference type="Proteomes" id="UP001501594">
    <property type="component" value="Unassembled WGS sequence"/>
</dbReference>
<dbReference type="PANTHER" id="PTHR33602">
    <property type="entry name" value="REGULATORY PROTEIN RECX FAMILY PROTEIN"/>
    <property type="match status" value="1"/>
</dbReference>
<evidence type="ECO:0000256" key="1">
    <source>
        <dbReference type="ARBA" id="ARBA00004496"/>
    </source>
</evidence>
<dbReference type="PANTHER" id="PTHR33602:SF1">
    <property type="entry name" value="REGULATORY PROTEIN RECX FAMILY PROTEIN"/>
    <property type="match status" value="1"/>
</dbReference>
<feature type="domain" description="RecX third three-helical" evidence="8">
    <location>
        <begin position="248"/>
        <end position="295"/>
    </location>
</feature>
<comment type="function">
    <text evidence="5">Modulates RecA activity.</text>
</comment>
<comment type="caution">
    <text evidence="9">The sequence shown here is derived from an EMBL/GenBank/DDBJ whole genome shotgun (WGS) entry which is preliminary data.</text>
</comment>
<feature type="compositionally biased region" description="Acidic residues" evidence="6">
    <location>
        <begin position="136"/>
        <end position="147"/>
    </location>
</feature>
<feature type="region of interest" description="Disordered" evidence="6">
    <location>
        <begin position="1"/>
        <end position="105"/>
    </location>
</feature>
<accession>A0ABP8E3R3</accession>
<dbReference type="Gene3D" id="1.10.10.10">
    <property type="entry name" value="Winged helix-like DNA-binding domain superfamily/Winged helix DNA-binding domain"/>
    <property type="match status" value="2"/>
</dbReference>
<dbReference type="EMBL" id="BAABAU010000003">
    <property type="protein sequence ID" value="GAA4266709.1"/>
    <property type="molecule type" value="Genomic_DNA"/>
</dbReference>
<comment type="subcellular location">
    <subcellularLocation>
        <location evidence="1 5">Cytoplasm</location>
    </subcellularLocation>
</comment>
<evidence type="ECO:0000256" key="4">
    <source>
        <dbReference type="ARBA" id="ARBA00022490"/>
    </source>
</evidence>
<evidence type="ECO:0000256" key="6">
    <source>
        <dbReference type="SAM" id="MobiDB-lite"/>
    </source>
</evidence>
<reference evidence="10" key="1">
    <citation type="journal article" date="2019" name="Int. J. Syst. Evol. Microbiol.">
        <title>The Global Catalogue of Microorganisms (GCM) 10K type strain sequencing project: providing services to taxonomists for standard genome sequencing and annotation.</title>
        <authorList>
            <consortium name="The Broad Institute Genomics Platform"/>
            <consortium name="The Broad Institute Genome Sequencing Center for Infectious Disease"/>
            <person name="Wu L."/>
            <person name="Ma J."/>
        </authorList>
    </citation>
    <scope>NUCLEOTIDE SEQUENCE [LARGE SCALE GENOMIC DNA]</scope>
    <source>
        <strain evidence="10">JCM 17442</strain>
    </source>
</reference>
<dbReference type="InterPro" id="IPR053925">
    <property type="entry name" value="RecX_HTH_3rd"/>
</dbReference>
<evidence type="ECO:0000256" key="5">
    <source>
        <dbReference type="HAMAP-Rule" id="MF_01114"/>
    </source>
</evidence>
<evidence type="ECO:0000313" key="9">
    <source>
        <dbReference type="EMBL" id="GAA4266709.1"/>
    </source>
</evidence>
<feature type="compositionally biased region" description="Low complexity" evidence="6">
    <location>
        <begin position="16"/>
        <end position="37"/>
    </location>
</feature>
<evidence type="ECO:0000259" key="7">
    <source>
        <dbReference type="Pfam" id="PF02631"/>
    </source>
</evidence>
<evidence type="ECO:0000313" key="10">
    <source>
        <dbReference type="Proteomes" id="UP001501594"/>
    </source>
</evidence>
<dbReference type="InterPro" id="IPR036388">
    <property type="entry name" value="WH-like_DNA-bd_sf"/>
</dbReference>
<evidence type="ECO:0000259" key="8">
    <source>
        <dbReference type="Pfam" id="PF21981"/>
    </source>
</evidence>
<dbReference type="RefSeq" id="WP_344796325.1">
    <property type="nucleotide sequence ID" value="NZ_BAABAU010000003.1"/>
</dbReference>
<dbReference type="Pfam" id="PF02631">
    <property type="entry name" value="RecX_HTH2"/>
    <property type="match status" value="1"/>
</dbReference>
<protein>
    <recommendedName>
        <fullName evidence="3 5">Regulatory protein RecX</fullName>
    </recommendedName>
</protein>
<sequence length="311" mass="32695">MTEHDDRLAPVTPLFGAKSPGSGRSSGRASGAAASAGETADGWALSATPGADEAGAAEAGAAEAGAIEHSGDDAAGSASDGRADGGAGTSTHPSTRRRASALRAVDGDATAIVSPLPTYAAFAAKTEGPDSGVRFDDDEPPEPEPEGLEAAQKRAENISLHALSRRGVSSHEMAKTLRSRDLPEEVVIAEVERLERVGLLDDAELAENLVRTKQDRKGLGKQAITAELRQRGIAQEAIEQAVSEIDDDEEQARCDEWALKRAGQLRGLDQATAERRLNAFLMRRGYRSEVIRRAVEKALPRGGRGGGVRFE</sequence>
<proteinExistence type="inferred from homology"/>
<dbReference type="HAMAP" id="MF_01114">
    <property type="entry name" value="RecX"/>
    <property type="match status" value="1"/>
</dbReference>
<organism evidence="9 10">
    <name type="scientific">Frondihabitans peucedani</name>
    <dbReference type="NCBI Taxonomy" id="598626"/>
    <lineage>
        <taxon>Bacteria</taxon>
        <taxon>Bacillati</taxon>
        <taxon>Actinomycetota</taxon>
        <taxon>Actinomycetes</taxon>
        <taxon>Micrococcales</taxon>
        <taxon>Microbacteriaceae</taxon>
        <taxon>Frondihabitans</taxon>
    </lineage>
</organism>
<name>A0ABP8E3R3_9MICO</name>
<feature type="domain" description="RecX second three-helical" evidence="7">
    <location>
        <begin position="201"/>
        <end position="241"/>
    </location>
</feature>
<dbReference type="InterPro" id="IPR003783">
    <property type="entry name" value="Regulatory_RecX"/>
</dbReference>
<dbReference type="InterPro" id="IPR053924">
    <property type="entry name" value="RecX_HTH_2nd"/>
</dbReference>
<comment type="similarity">
    <text evidence="2 5">Belongs to the RecX family.</text>
</comment>
<evidence type="ECO:0000256" key="3">
    <source>
        <dbReference type="ARBA" id="ARBA00018111"/>
    </source>
</evidence>
<keyword evidence="4 5" id="KW-0963">Cytoplasm</keyword>
<dbReference type="Pfam" id="PF21981">
    <property type="entry name" value="RecX_HTH3"/>
    <property type="match status" value="1"/>
</dbReference>
<evidence type="ECO:0000256" key="2">
    <source>
        <dbReference type="ARBA" id="ARBA00009695"/>
    </source>
</evidence>
<feature type="compositionally biased region" description="Low complexity" evidence="6">
    <location>
        <begin position="50"/>
        <end position="80"/>
    </location>
</feature>
<feature type="region of interest" description="Disordered" evidence="6">
    <location>
        <begin position="123"/>
        <end position="149"/>
    </location>
</feature>
<gene>
    <name evidence="5" type="primary">recX</name>
    <name evidence="9" type="ORF">GCM10022256_23210</name>
</gene>
<keyword evidence="10" id="KW-1185">Reference proteome</keyword>